<gene>
    <name evidence="1" type="ORF">K488DRAFT_80756</name>
</gene>
<comment type="caution">
    <text evidence="1">The sequence shown here is derived from an EMBL/GenBank/DDBJ whole genome shotgun (WGS) entry which is preliminary data.</text>
</comment>
<sequence length="1607" mass="178204">MDYQTVLTAVANTLTFDYHAPVPLWRDPRILPAYVADVSVFVLLLRAIVSLEPVKRLFSKSTAEDEDERPVEDGQVDSGIGSALRAHIADHGGITIYTYKVARFMSVLVLLVLYVTSFLHDEEAAGSSVVDALIKKKHRHRMEELTRREWVDLILSLNYFYASFLSLLTVAARASIARHAAWHLAPLLLVGLAVYVYRDIWPLMTYNLIPADAYEGALLWAKVGVLTYAAALIPLAMPRQYIPLDPQDPAPVPNPEQTASLASLLTYTFLDQPIFHAYRVPHLAFDELPPLADYDYAKNLVKRSFKNLDPFSGAPKRHMFFGLMRVFAGEYCALAFMLALRVISAFFAPVGINQTGGEGAMVRPFVWISLMFWGPFLGTVAMQWYIFITTGSLVRAQAIITQLVFEHSLRIRMKAETASDTPPPSTAATPDNVSIADGNEGESGHETGNGSSDTEATLVPSNASTSSKGKQKAQDTKDDKAKKEEKDKKDSNLVGKINNLVATDLDHIIEGRDFLFLIIYAPFQCALCVYFLYLLLGWSAFVGMAVMLVSFPIPGYIASKIQTLQQQAMKRTDARVQTVTEMMSVLRMIKLFGWESKISKMLDEKRIEELKWIRLREMAGLLNNVVNYCIPVVQMVACYATFTVIMKRELTPSIVFSSMAVFDLLRDQLHTIFFFVTPIIQAKVSLDRVTDFLQNTELLDQYTAQLKGTESVSLVDAARFDHQVIGFQDASFAWSDDSAEADGTVTPSRRKFILRIPDDLVFKRGRINLIIGPTGSGKTSLLMALLGEMHFRPMTPGSWFNLPRDRGIAYAAQESWVQNETIRDNILFGAPYDEVRYNKVIYQCGLKRDLTLFEAGDKTEVGEKGLTLSGGQKARVTLARAIYSSAEILLLDDVLAALDVHTARWIVDKCFKGDLVRGRTVVLVTHNVSMASPIADFVVSLGTDGQIASRGSVSDALALDERLAKEAKEEAQLIEKDEQGLVDEEEPDDKAKQADGKLIVAEEVAEGHVSWKALNIFFSALGGNFPLFFWIVFLGGLVMNDVFSSLQTYWMGHWAEAYRFKDPSEIDIVYYLGVYILLVIGVMITYFAGVLVYVYGLIRAAKKIHAQLITAILGTTLRWLDTTPTSRVITRCTQDVRSVDGPFAHEFQYLMEVTITMVVKLVSVVIVTPVFFIPGVVLFLLGGWCGNIYMSAQLSVKREMSNARAPVLGHFGAAINGLTSLRAYGAQAAFRQEAYKRIDKYSRAGRTFYNLNRWISLRVDVLGGLFAASLGAYLVYMPAGGKIALPSNVGFAMTMAIGFSGMILWWVRIYNEFEVKGNSLERIQAYIEIEQEPTPVKEKVPPAAWPTSGNLRVENLCARYSPDGPKVLHDLNFTVKSGERVGIVGRTGSGKSSLTLSLLRCIFTEGQVYYDDIETSSVNLDVLRSNVTIIPQVPELLSGTLRENLDPFKEHDDATLNAALRAAGLFSLQSEDDENRIGLDSQISSGGGNLSVGQRQILALARALVRGSKLLILDEATSSIDYKTDSVIQSSLRHELGGDVTLLTVAHRLQTIMDADKIMVLDAGRLVEFDRPSILLQKEGGYLRALVDESGDRETLYAMAEGKAPTS</sequence>
<accession>A0ACB8Q900</accession>
<evidence type="ECO:0000313" key="2">
    <source>
        <dbReference type="Proteomes" id="UP000814128"/>
    </source>
</evidence>
<evidence type="ECO:0000313" key="1">
    <source>
        <dbReference type="EMBL" id="KAI0028294.1"/>
    </source>
</evidence>
<proteinExistence type="predicted"/>
<reference evidence="1" key="1">
    <citation type="submission" date="2021-02" db="EMBL/GenBank/DDBJ databases">
        <authorList>
            <consortium name="DOE Joint Genome Institute"/>
            <person name="Ahrendt S."/>
            <person name="Looney B.P."/>
            <person name="Miyauchi S."/>
            <person name="Morin E."/>
            <person name="Drula E."/>
            <person name="Courty P.E."/>
            <person name="Chicoki N."/>
            <person name="Fauchery L."/>
            <person name="Kohler A."/>
            <person name="Kuo A."/>
            <person name="Labutti K."/>
            <person name="Pangilinan J."/>
            <person name="Lipzen A."/>
            <person name="Riley R."/>
            <person name="Andreopoulos W."/>
            <person name="He G."/>
            <person name="Johnson J."/>
            <person name="Barry K.W."/>
            <person name="Grigoriev I.V."/>
            <person name="Nagy L."/>
            <person name="Hibbett D."/>
            <person name="Henrissat B."/>
            <person name="Matheny P.B."/>
            <person name="Labbe J."/>
            <person name="Martin F."/>
        </authorList>
    </citation>
    <scope>NUCLEOTIDE SEQUENCE</scope>
    <source>
        <strain evidence="1">EC-137</strain>
    </source>
</reference>
<protein>
    <submittedName>
        <fullName evidence="1">Uncharacterized protein</fullName>
    </submittedName>
</protein>
<dbReference type="Proteomes" id="UP000814128">
    <property type="component" value="Unassembled WGS sequence"/>
</dbReference>
<name>A0ACB8Q900_9AGAM</name>
<organism evidence="1 2">
    <name type="scientific">Vararia minispora EC-137</name>
    <dbReference type="NCBI Taxonomy" id="1314806"/>
    <lineage>
        <taxon>Eukaryota</taxon>
        <taxon>Fungi</taxon>
        <taxon>Dikarya</taxon>
        <taxon>Basidiomycota</taxon>
        <taxon>Agaricomycotina</taxon>
        <taxon>Agaricomycetes</taxon>
        <taxon>Russulales</taxon>
        <taxon>Lachnocladiaceae</taxon>
        <taxon>Vararia</taxon>
    </lineage>
</organism>
<keyword evidence="2" id="KW-1185">Reference proteome</keyword>
<reference evidence="1" key="2">
    <citation type="journal article" date="2022" name="New Phytol.">
        <title>Evolutionary transition to the ectomycorrhizal habit in the genomes of a hyperdiverse lineage of mushroom-forming fungi.</title>
        <authorList>
            <person name="Looney B."/>
            <person name="Miyauchi S."/>
            <person name="Morin E."/>
            <person name="Drula E."/>
            <person name="Courty P.E."/>
            <person name="Kohler A."/>
            <person name="Kuo A."/>
            <person name="LaButti K."/>
            <person name="Pangilinan J."/>
            <person name="Lipzen A."/>
            <person name="Riley R."/>
            <person name="Andreopoulos W."/>
            <person name="He G."/>
            <person name="Johnson J."/>
            <person name="Nolan M."/>
            <person name="Tritt A."/>
            <person name="Barry K.W."/>
            <person name="Grigoriev I.V."/>
            <person name="Nagy L.G."/>
            <person name="Hibbett D."/>
            <person name="Henrissat B."/>
            <person name="Matheny P.B."/>
            <person name="Labbe J."/>
            <person name="Martin F.M."/>
        </authorList>
    </citation>
    <scope>NUCLEOTIDE SEQUENCE</scope>
    <source>
        <strain evidence="1">EC-137</strain>
    </source>
</reference>
<dbReference type="EMBL" id="MU273767">
    <property type="protein sequence ID" value="KAI0028294.1"/>
    <property type="molecule type" value="Genomic_DNA"/>
</dbReference>